<proteinExistence type="inferred from homology"/>
<dbReference type="InterPro" id="IPR050301">
    <property type="entry name" value="NTE"/>
</dbReference>
<evidence type="ECO:0000256" key="1">
    <source>
        <dbReference type="ARBA" id="ARBA00006636"/>
    </source>
</evidence>
<comment type="caution">
    <text evidence="9">The sequence shown here is derived from an EMBL/GenBank/DDBJ whole genome shotgun (WGS) entry which is preliminary data.</text>
</comment>
<dbReference type="GO" id="GO:0016042">
    <property type="term" value="P:lipid catabolic process"/>
    <property type="evidence" value="ECO:0007669"/>
    <property type="project" value="UniProtKB-UniRule"/>
</dbReference>
<organism evidence="9 10">
    <name type="scientific">Methylobacterium hispanicum</name>
    <dbReference type="NCBI Taxonomy" id="270350"/>
    <lineage>
        <taxon>Bacteria</taxon>
        <taxon>Pseudomonadati</taxon>
        <taxon>Pseudomonadota</taxon>
        <taxon>Alphaproteobacteria</taxon>
        <taxon>Hyphomicrobiales</taxon>
        <taxon>Methylobacteriaceae</taxon>
        <taxon>Methylobacterium</taxon>
    </lineage>
</organism>
<feature type="short sequence motif" description="DGA/G" evidence="5">
    <location>
        <begin position="509"/>
        <end position="511"/>
    </location>
</feature>
<dbReference type="AlphaFoldDB" id="A0AAV4ZVI0"/>
<feature type="active site" description="Nucleophile" evidence="5">
    <location>
        <position position="395"/>
    </location>
</feature>
<reference evidence="9" key="1">
    <citation type="journal article" date="2016" name="Front. Microbiol.">
        <title>Genome Sequence of the Piezophilic, Mesophilic Sulfate-Reducing Bacterium Desulfovibrio indicus J2T.</title>
        <authorList>
            <person name="Cao J."/>
            <person name="Maignien L."/>
            <person name="Shao Z."/>
            <person name="Alain K."/>
            <person name="Jebbar M."/>
        </authorList>
    </citation>
    <scope>NUCLEOTIDE SEQUENCE</scope>
    <source>
        <strain evidence="9">DSM 16372</strain>
    </source>
</reference>
<keyword evidence="2 5" id="KW-0378">Hydrolase</keyword>
<evidence type="ECO:0000259" key="8">
    <source>
        <dbReference type="PROSITE" id="PS51635"/>
    </source>
</evidence>
<dbReference type="EMBL" id="BPQO01000033">
    <property type="protein sequence ID" value="GJD91889.1"/>
    <property type="molecule type" value="Genomic_DNA"/>
</dbReference>
<dbReference type="InterPro" id="IPR016035">
    <property type="entry name" value="Acyl_Trfase/lysoPLipase"/>
</dbReference>
<reference evidence="9" key="2">
    <citation type="submission" date="2021-08" db="EMBL/GenBank/DDBJ databases">
        <authorList>
            <person name="Tani A."/>
            <person name="Ola A."/>
            <person name="Ogura Y."/>
            <person name="Katsura K."/>
            <person name="Hayashi T."/>
        </authorList>
    </citation>
    <scope>NUCLEOTIDE SEQUENCE</scope>
    <source>
        <strain evidence="9">DSM 16372</strain>
    </source>
</reference>
<dbReference type="InterPro" id="IPR014710">
    <property type="entry name" value="RmlC-like_jellyroll"/>
</dbReference>
<dbReference type="Pfam" id="PF01734">
    <property type="entry name" value="Patatin"/>
    <property type="match status" value="1"/>
</dbReference>
<dbReference type="Gene3D" id="3.40.1090.10">
    <property type="entry name" value="Cytosolic phospholipase A2 catalytic domain"/>
    <property type="match status" value="2"/>
</dbReference>
<feature type="domain" description="Cyclic nucleotide-binding" evidence="7">
    <location>
        <begin position="66"/>
        <end position="170"/>
    </location>
</feature>
<dbReference type="Proteomes" id="UP001055247">
    <property type="component" value="Unassembled WGS sequence"/>
</dbReference>
<dbReference type="PANTHER" id="PTHR14226">
    <property type="entry name" value="NEUROPATHY TARGET ESTERASE/SWISS CHEESE D.MELANOGASTER"/>
    <property type="match status" value="1"/>
</dbReference>
<protein>
    <submittedName>
        <fullName evidence="9">NTE family protein</fullName>
    </submittedName>
</protein>
<evidence type="ECO:0000256" key="2">
    <source>
        <dbReference type="ARBA" id="ARBA00022801"/>
    </source>
</evidence>
<dbReference type="Gene3D" id="2.60.120.10">
    <property type="entry name" value="Jelly Rolls"/>
    <property type="match status" value="1"/>
</dbReference>
<keyword evidence="3 5" id="KW-0442">Lipid degradation</keyword>
<dbReference type="GO" id="GO:0004622">
    <property type="term" value="F:phosphatidylcholine lysophospholipase activity"/>
    <property type="evidence" value="ECO:0007669"/>
    <property type="project" value="UniProtKB-ARBA"/>
</dbReference>
<feature type="region of interest" description="Disordered" evidence="6">
    <location>
        <begin position="1"/>
        <end position="40"/>
    </location>
</feature>
<name>A0AAV4ZVI0_9HYPH</name>
<keyword evidence="4 5" id="KW-0443">Lipid metabolism</keyword>
<evidence type="ECO:0000256" key="5">
    <source>
        <dbReference type="PROSITE-ProRule" id="PRU01161"/>
    </source>
</evidence>
<evidence type="ECO:0000313" key="9">
    <source>
        <dbReference type="EMBL" id="GJD91889.1"/>
    </source>
</evidence>
<dbReference type="PROSITE" id="PS51635">
    <property type="entry name" value="PNPLA"/>
    <property type="match status" value="1"/>
</dbReference>
<evidence type="ECO:0000256" key="6">
    <source>
        <dbReference type="SAM" id="MobiDB-lite"/>
    </source>
</evidence>
<dbReference type="CDD" id="cd00038">
    <property type="entry name" value="CAP_ED"/>
    <property type="match status" value="1"/>
</dbReference>
<accession>A0AAV4ZVI0</accession>
<dbReference type="InterPro" id="IPR018490">
    <property type="entry name" value="cNMP-bd_dom_sf"/>
</dbReference>
<sequence length="632" mass="66677">MSAEIGRDRSIEHPGSVPPGAAPAASPRLTGLGGLSAPPTEAERLGACDVAPVPAARASGRTEIPFLAPLDGDADVAIRARMTSVAVAGGRTLFEEGDEADALYTLVSGAVGLSIRDPRDGSVRRLIRLAPPDTVGELALLTGEPRSVTATALRDTHLLRLSRASFEDLIAAHPGTLLYFARILAARLRTAHTGVTLSHAPRSFAVLAVTEGLKATAFGERLAQALDAALPGRTGCLSEWPPEADEAWFHRYEQTHDRTVFVAHQIDCPWCRLCLRHADHVLLLAEPGAPPRPGAADYLASIRSDWIRMDLAVAQPAEARLPRPLHPDVAALPFSLRLQVRENHGGDFARLARIASGHARALVLGGGGARGLAHLGVLRALGEAGLDIDLVGGTSMGSILAASVALDWSLDAIETHTVASFVGRNPLDDYTLPFHALTRGAKVDAGLAERFGDARVEDLWRPFFCVSSNLTTGTAMVHWAGPLDRAIRASIAIPGLLPPVASADGILVDGGMMNNLPADVMADLDRGPVLAVDVGSDAAFQVMPRQGRSAQAFRRLLGISDQLPGIAHLLLRSAMVSSDAQTMAAVTRAAVLLKPSLAGVDLRAWSSFETTAELGYRCAREALESGRLGAWT</sequence>
<evidence type="ECO:0000259" key="7">
    <source>
        <dbReference type="PROSITE" id="PS50042"/>
    </source>
</evidence>
<dbReference type="SMART" id="SM00100">
    <property type="entry name" value="cNMP"/>
    <property type="match status" value="1"/>
</dbReference>
<evidence type="ECO:0000256" key="4">
    <source>
        <dbReference type="ARBA" id="ARBA00023098"/>
    </source>
</evidence>
<comment type="similarity">
    <text evidence="1">Belongs to the NTE family.</text>
</comment>
<feature type="compositionally biased region" description="Basic and acidic residues" evidence="6">
    <location>
        <begin position="1"/>
        <end position="12"/>
    </location>
</feature>
<dbReference type="SUPFAM" id="SSF52151">
    <property type="entry name" value="FabD/lysophospholipase-like"/>
    <property type="match status" value="1"/>
</dbReference>
<dbReference type="InterPro" id="IPR002641">
    <property type="entry name" value="PNPLA_dom"/>
</dbReference>
<dbReference type="SUPFAM" id="SSF51206">
    <property type="entry name" value="cAMP-binding domain-like"/>
    <property type="match status" value="1"/>
</dbReference>
<dbReference type="Pfam" id="PF00027">
    <property type="entry name" value="cNMP_binding"/>
    <property type="match status" value="1"/>
</dbReference>
<feature type="domain" description="PNPLA" evidence="8">
    <location>
        <begin position="362"/>
        <end position="522"/>
    </location>
</feature>
<dbReference type="PANTHER" id="PTHR14226:SF29">
    <property type="entry name" value="NEUROPATHY TARGET ESTERASE SWS"/>
    <property type="match status" value="1"/>
</dbReference>
<gene>
    <name evidence="9" type="ORF">BHAOGJBA_5442</name>
</gene>
<dbReference type="PROSITE" id="PS50042">
    <property type="entry name" value="CNMP_BINDING_3"/>
    <property type="match status" value="1"/>
</dbReference>
<evidence type="ECO:0000256" key="3">
    <source>
        <dbReference type="ARBA" id="ARBA00022963"/>
    </source>
</evidence>
<feature type="active site" description="Proton acceptor" evidence="5">
    <location>
        <position position="509"/>
    </location>
</feature>
<keyword evidence="10" id="KW-1185">Reference proteome</keyword>
<evidence type="ECO:0000313" key="10">
    <source>
        <dbReference type="Proteomes" id="UP001055247"/>
    </source>
</evidence>
<feature type="short sequence motif" description="GXSXG" evidence="5">
    <location>
        <begin position="393"/>
        <end position="397"/>
    </location>
</feature>
<dbReference type="InterPro" id="IPR000595">
    <property type="entry name" value="cNMP-bd_dom"/>
</dbReference>
<feature type="short sequence motif" description="GXGXXG" evidence="5">
    <location>
        <begin position="366"/>
        <end position="371"/>
    </location>
</feature>